<keyword evidence="6 8" id="KW-0472">Membrane</keyword>
<comment type="similarity">
    <text evidence="2 7">Belongs to the major facilitator superfamily. Sugar transporter (TC 2.A.1.1) family.</text>
</comment>
<dbReference type="InterPro" id="IPR005828">
    <property type="entry name" value="MFS_sugar_transport-like"/>
</dbReference>
<feature type="transmembrane region" description="Helical" evidence="8">
    <location>
        <begin position="37"/>
        <end position="59"/>
    </location>
</feature>
<feature type="transmembrane region" description="Helical" evidence="8">
    <location>
        <begin position="369"/>
        <end position="388"/>
    </location>
</feature>
<evidence type="ECO:0000259" key="9">
    <source>
        <dbReference type="PROSITE" id="PS50850"/>
    </source>
</evidence>
<proteinExistence type="inferred from homology"/>
<keyword evidence="5 8" id="KW-1133">Transmembrane helix</keyword>
<protein>
    <recommendedName>
        <fullName evidence="9">Major facilitator superfamily (MFS) profile domain-containing protein</fullName>
    </recommendedName>
</protein>
<evidence type="ECO:0000256" key="5">
    <source>
        <dbReference type="ARBA" id="ARBA00022989"/>
    </source>
</evidence>
<dbReference type="PRINTS" id="PR00171">
    <property type="entry name" value="SUGRTRNSPORT"/>
</dbReference>
<organism evidence="10 11">
    <name type="scientific">Trichomonascus ciferrii</name>
    <dbReference type="NCBI Taxonomy" id="44093"/>
    <lineage>
        <taxon>Eukaryota</taxon>
        <taxon>Fungi</taxon>
        <taxon>Dikarya</taxon>
        <taxon>Ascomycota</taxon>
        <taxon>Saccharomycotina</taxon>
        <taxon>Dipodascomycetes</taxon>
        <taxon>Dipodascales</taxon>
        <taxon>Trichomonascaceae</taxon>
        <taxon>Trichomonascus</taxon>
        <taxon>Trichomonascus ciferrii complex</taxon>
    </lineage>
</organism>
<dbReference type="OrthoDB" id="648285at2759"/>
<dbReference type="Pfam" id="PF00083">
    <property type="entry name" value="Sugar_tr"/>
    <property type="match status" value="1"/>
</dbReference>
<feature type="transmembrane region" description="Helical" evidence="8">
    <location>
        <begin position="182"/>
        <end position="205"/>
    </location>
</feature>
<keyword evidence="11" id="KW-1185">Reference proteome</keyword>
<dbReference type="InterPro" id="IPR005829">
    <property type="entry name" value="Sugar_transporter_CS"/>
</dbReference>
<dbReference type="PROSITE" id="PS00217">
    <property type="entry name" value="SUGAR_TRANSPORT_2"/>
    <property type="match status" value="1"/>
</dbReference>
<dbReference type="AlphaFoldDB" id="A0A642VDZ6"/>
<gene>
    <name evidence="10" type="ORF">TRICI_000286</name>
</gene>
<feature type="domain" description="Major facilitator superfamily (MFS) profile" evidence="9">
    <location>
        <begin position="46"/>
        <end position="488"/>
    </location>
</feature>
<evidence type="ECO:0000256" key="2">
    <source>
        <dbReference type="ARBA" id="ARBA00010992"/>
    </source>
</evidence>
<comment type="caution">
    <text evidence="10">The sequence shown here is derived from an EMBL/GenBank/DDBJ whole genome shotgun (WGS) entry which is preliminary data.</text>
</comment>
<sequence length="531" mass="59362">MSDFEEDYDAQLKAVKFGRIEKFLKPRKINTRYPRWVPSYVILSLTSFYASLGEVMYGFDQGILAGLLVNPVFVERFYKDHILENGEVDPKITGISVACLQACCFVTVLTCFKLVDVIGRRNCVRVGGLIYFTAAFAQMFANDLAGFVGGRTMQGVGVGILSITVPVIQAEISNIRSRGKMVGIQMTFNIIGYAISCWVDYGFYFHLPSNISWQGPYIVQACLAGLMLILSFLVPETPRWLAANGFADETKQTLANLHSGGNLNDGKVITMYTEIREAVLYERHLGTAGWGELFTKYRRRTFMGCCTQAFNQLNGINIVSFYLASTLSQAGFSTEKSLLYTVANSIVYIFATIPNWWLLDRWGRKPIMVMGSIMMMITLSMVCLFTELPSLDIMTRARGLFAFVVLYNAAFGASWLTVAYLIPAEVMPLRARAKGMAVAASCNWGLNFAIGMSTPSGFATMHGYYYLMIVGFNLISILLVKFFYIETAKHSLEEIAVLFGDQAFEHTNVIDMTAIADQKNKDIEITHNEYN</sequence>
<dbReference type="PANTHER" id="PTHR48022">
    <property type="entry name" value="PLASTIDIC GLUCOSE TRANSPORTER 4"/>
    <property type="match status" value="1"/>
</dbReference>
<keyword evidence="3 7" id="KW-0813">Transport</keyword>
<feature type="transmembrane region" description="Helical" evidence="8">
    <location>
        <begin position="153"/>
        <end position="170"/>
    </location>
</feature>
<dbReference type="Proteomes" id="UP000761534">
    <property type="component" value="Unassembled WGS sequence"/>
</dbReference>
<evidence type="ECO:0000313" key="11">
    <source>
        <dbReference type="Proteomes" id="UP000761534"/>
    </source>
</evidence>
<accession>A0A642VDZ6</accession>
<feature type="transmembrane region" description="Helical" evidence="8">
    <location>
        <begin position="338"/>
        <end position="357"/>
    </location>
</feature>
<dbReference type="PROSITE" id="PS50850">
    <property type="entry name" value="MFS"/>
    <property type="match status" value="1"/>
</dbReference>
<dbReference type="NCBIfam" id="TIGR00879">
    <property type="entry name" value="SP"/>
    <property type="match status" value="1"/>
</dbReference>
<evidence type="ECO:0000256" key="3">
    <source>
        <dbReference type="ARBA" id="ARBA00022448"/>
    </source>
</evidence>
<feature type="transmembrane region" description="Helical" evidence="8">
    <location>
        <begin position="124"/>
        <end position="141"/>
    </location>
</feature>
<dbReference type="PANTHER" id="PTHR48022:SF74">
    <property type="entry name" value="SUGAR TRANSPORTER, PUTATIVE (AFU_ORTHOLOGUE AFUA_8G02010)-RELATED"/>
    <property type="match status" value="1"/>
</dbReference>
<feature type="transmembrane region" description="Helical" evidence="8">
    <location>
        <begin position="464"/>
        <end position="484"/>
    </location>
</feature>
<dbReference type="InterPro" id="IPR003663">
    <property type="entry name" value="Sugar/inositol_transpt"/>
</dbReference>
<dbReference type="Gene3D" id="1.20.1250.20">
    <property type="entry name" value="MFS general substrate transporter like domains"/>
    <property type="match status" value="1"/>
</dbReference>
<evidence type="ECO:0000256" key="4">
    <source>
        <dbReference type="ARBA" id="ARBA00022692"/>
    </source>
</evidence>
<evidence type="ECO:0000256" key="7">
    <source>
        <dbReference type="RuleBase" id="RU003346"/>
    </source>
</evidence>
<name>A0A642VDZ6_9ASCO</name>
<evidence type="ECO:0000256" key="6">
    <source>
        <dbReference type="ARBA" id="ARBA00023136"/>
    </source>
</evidence>
<dbReference type="GO" id="GO:0016020">
    <property type="term" value="C:membrane"/>
    <property type="evidence" value="ECO:0007669"/>
    <property type="project" value="UniProtKB-SubCell"/>
</dbReference>
<evidence type="ECO:0000256" key="1">
    <source>
        <dbReference type="ARBA" id="ARBA00004141"/>
    </source>
</evidence>
<dbReference type="SUPFAM" id="SSF103473">
    <property type="entry name" value="MFS general substrate transporter"/>
    <property type="match status" value="1"/>
</dbReference>
<keyword evidence="4 8" id="KW-0812">Transmembrane</keyword>
<feature type="transmembrane region" description="Helical" evidence="8">
    <location>
        <begin position="400"/>
        <end position="422"/>
    </location>
</feature>
<reference evidence="10" key="1">
    <citation type="journal article" date="2019" name="G3 (Bethesda)">
        <title>Genome Assemblies of Two Rare Opportunistic Yeast Pathogens: Diutina rugosa (syn. Candida rugosa) and Trichomonascus ciferrii (syn. Candida ciferrii).</title>
        <authorList>
            <person name="Mixao V."/>
            <person name="Saus E."/>
            <person name="Hansen A.P."/>
            <person name="Lass-Florl C."/>
            <person name="Gabaldon T."/>
        </authorList>
    </citation>
    <scope>NUCLEOTIDE SEQUENCE</scope>
    <source>
        <strain evidence="10">CBS 4856</strain>
    </source>
</reference>
<dbReference type="InterPro" id="IPR020846">
    <property type="entry name" value="MFS_dom"/>
</dbReference>
<dbReference type="GO" id="GO:0005351">
    <property type="term" value="F:carbohydrate:proton symporter activity"/>
    <property type="evidence" value="ECO:0007669"/>
    <property type="project" value="TreeGrafter"/>
</dbReference>
<dbReference type="VEuPathDB" id="FungiDB:TRICI_000286"/>
<feature type="transmembrane region" description="Helical" evidence="8">
    <location>
        <begin position="92"/>
        <end position="112"/>
    </location>
</feature>
<evidence type="ECO:0000313" key="10">
    <source>
        <dbReference type="EMBL" id="KAA8917593.1"/>
    </source>
</evidence>
<evidence type="ECO:0000256" key="8">
    <source>
        <dbReference type="SAM" id="Phobius"/>
    </source>
</evidence>
<dbReference type="InterPro" id="IPR036259">
    <property type="entry name" value="MFS_trans_sf"/>
</dbReference>
<dbReference type="InterPro" id="IPR050360">
    <property type="entry name" value="MFS_Sugar_Transporters"/>
</dbReference>
<comment type="subcellular location">
    <subcellularLocation>
        <location evidence="1">Membrane</location>
        <topology evidence="1">Multi-pass membrane protein</topology>
    </subcellularLocation>
</comment>
<dbReference type="EMBL" id="SWFS01000026">
    <property type="protein sequence ID" value="KAA8917593.1"/>
    <property type="molecule type" value="Genomic_DNA"/>
</dbReference>
<feature type="transmembrane region" description="Helical" evidence="8">
    <location>
        <begin position="217"/>
        <end position="234"/>
    </location>
</feature>